<accession>A0A852X579</accession>
<dbReference type="InterPro" id="IPR036249">
    <property type="entry name" value="Thioredoxin-like_sf"/>
</dbReference>
<dbReference type="RefSeq" id="WP_179552441.1">
    <property type="nucleotide sequence ID" value="NZ_JACCFI010000001.1"/>
</dbReference>
<keyword evidence="4" id="KW-1185">Reference proteome</keyword>
<gene>
    <name evidence="3" type="ORF">BJY17_003411</name>
</gene>
<feature type="compositionally biased region" description="Basic and acidic residues" evidence="1">
    <location>
        <begin position="319"/>
        <end position="336"/>
    </location>
</feature>
<evidence type="ECO:0000313" key="4">
    <source>
        <dbReference type="Proteomes" id="UP000549066"/>
    </source>
</evidence>
<organism evidence="3 4">
    <name type="scientific">Agromyces hippuratus</name>
    <dbReference type="NCBI Taxonomy" id="286438"/>
    <lineage>
        <taxon>Bacteria</taxon>
        <taxon>Bacillati</taxon>
        <taxon>Actinomycetota</taxon>
        <taxon>Actinomycetes</taxon>
        <taxon>Micrococcales</taxon>
        <taxon>Microbacteriaceae</taxon>
        <taxon>Agromyces</taxon>
    </lineage>
</organism>
<evidence type="ECO:0000313" key="3">
    <source>
        <dbReference type="EMBL" id="NYG22664.1"/>
    </source>
</evidence>
<dbReference type="Gene3D" id="3.40.30.10">
    <property type="entry name" value="Glutaredoxin"/>
    <property type="match status" value="1"/>
</dbReference>
<dbReference type="InterPro" id="IPR024705">
    <property type="entry name" value="Ssp411"/>
</dbReference>
<feature type="region of interest" description="Disordered" evidence="1">
    <location>
        <begin position="312"/>
        <end position="336"/>
    </location>
</feature>
<feature type="domain" description="Spermatogenesis-associated protein 20-like TRX" evidence="2">
    <location>
        <begin position="4"/>
        <end position="163"/>
    </location>
</feature>
<dbReference type="InterPro" id="IPR004879">
    <property type="entry name" value="Ssp411-like_TRX"/>
</dbReference>
<comment type="caution">
    <text evidence="3">The sequence shown here is derived from an EMBL/GenBank/DDBJ whole genome shotgun (WGS) entry which is preliminary data.</text>
</comment>
<dbReference type="PANTHER" id="PTHR42899">
    <property type="entry name" value="SPERMATOGENESIS-ASSOCIATED PROTEIN 20"/>
    <property type="match status" value="1"/>
</dbReference>
<dbReference type="Proteomes" id="UP000549066">
    <property type="component" value="Unassembled WGS sequence"/>
</dbReference>
<reference evidence="3 4" key="1">
    <citation type="submission" date="2020-07" db="EMBL/GenBank/DDBJ databases">
        <title>Sequencing the genomes of 1000 actinobacteria strains.</title>
        <authorList>
            <person name="Klenk H.-P."/>
        </authorList>
    </citation>
    <scope>NUCLEOTIDE SEQUENCE [LARGE SCALE GENOMIC DNA]</scope>
    <source>
        <strain evidence="3 4">DSM 8598</strain>
    </source>
</reference>
<dbReference type="SUPFAM" id="SSF52833">
    <property type="entry name" value="Thioredoxin-like"/>
    <property type="match status" value="1"/>
</dbReference>
<dbReference type="AlphaFoldDB" id="A0A852X579"/>
<dbReference type="EMBL" id="JACCFI010000001">
    <property type="protein sequence ID" value="NYG22664.1"/>
    <property type="molecule type" value="Genomic_DNA"/>
</dbReference>
<protein>
    <recommendedName>
        <fullName evidence="2">Spermatogenesis-associated protein 20-like TRX domain-containing protein</fullName>
    </recommendedName>
</protein>
<dbReference type="SUPFAM" id="SSF48208">
    <property type="entry name" value="Six-hairpin glycosidases"/>
    <property type="match status" value="1"/>
</dbReference>
<evidence type="ECO:0000256" key="1">
    <source>
        <dbReference type="SAM" id="MobiDB-lite"/>
    </source>
</evidence>
<evidence type="ECO:0000259" key="2">
    <source>
        <dbReference type="Pfam" id="PF03190"/>
    </source>
</evidence>
<sequence length="642" mass="67012">MGSRLGDAMSPYLRAHASNPVDWYPWGEAAFEAARQRDVPVLVSIGYATCHWCHVMARESFSDPEVAAVLNDGFVAIKVDREEHPDVDASYLAAASAFTRELGWPLTVFASPEGHAFYAGTYFPPRETRGVPSFSAVLAAVGAAWRERRAELDATASAVAEALAAASAVRPEGALPGPAELAGAVAALAADEDRVHGGFGSAPKFPIAPVLAFLTTAGGPGRALAERTVRLMGASPLHDPVDGGFFRYSTQGDWSEPHYERMLTDNALLLRVAADLGRAWPNDEHTVSIADGVARFLIDRLQLPGGGFASAQDSESVIDDERSEGGYYRQDAEGRTRLAPPPLDEKVLTGWNGLAIGALARHGFVRRDERSVAAARRSAELLLATHVRADGSLVRASLDGRPSTAVATLEDTGMFAGGLLELAAVTGEPGYAVSARALVDAAVAAASADGDGEARLPFATPGGGDPVLLARGLALPDDPAEGATPSGRTACADAAWRLYLLGAGDAYLASAERAMASVAGIALERPLAFGGSLELMARLAAPVVQLVTVVPERVSADDGEASEEPALLAATRAHEASVAVIVDESQAREFAEAGFSLFEERTARNGAPVAYRCEAFVCALPVEDPSMLGSLGPRTGTPGSVR</sequence>
<dbReference type="InterPro" id="IPR008928">
    <property type="entry name" value="6-hairpin_glycosidase_sf"/>
</dbReference>
<dbReference type="CDD" id="cd02955">
    <property type="entry name" value="SSP411"/>
    <property type="match status" value="1"/>
</dbReference>
<dbReference type="GO" id="GO:0005975">
    <property type="term" value="P:carbohydrate metabolic process"/>
    <property type="evidence" value="ECO:0007669"/>
    <property type="project" value="InterPro"/>
</dbReference>
<dbReference type="PANTHER" id="PTHR42899:SF1">
    <property type="entry name" value="SPERMATOGENESIS-ASSOCIATED PROTEIN 20"/>
    <property type="match status" value="1"/>
</dbReference>
<dbReference type="PIRSF" id="PIRSF006402">
    <property type="entry name" value="UCP006402_thioredoxin"/>
    <property type="match status" value="1"/>
</dbReference>
<dbReference type="Pfam" id="PF03190">
    <property type="entry name" value="Thioredox_DsbH"/>
    <property type="match status" value="1"/>
</dbReference>
<name>A0A852X579_9MICO</name>
<proteinExistence type="predicted"/>